<gene>
    <name evidence="1" type="ORF">HNQ61_003340</name>
</gene>
<name>A0A841H0V2_9BACT</name>
<reference evidence="1 2" key="1">
    <citation type="submission" date="2020-08" db="EMBL/GenBank/DDBJ databases">
        <title>Genomic Encyclopedia of Type Strains, Phase IV (KMG-IV): sequencing the most valuable type-strain genomes for metagenomic binning, comparative biology and taxonomic classification.</title>
        <authorList>
            <person name="Goeker M."/>
        </authorList>
    </citation>
    <scope>NUCLEOTIDE SEQUENCE [LARGE SCALE GENOMIC DNA]</scope>
    <source>
        <strain evidence="1 2">DSM 29007</strain>
    </source>
</reference>
<dbReference type="RefSeq" id="WP_170032399.1">
    <property type="nucleotide sequence ID" value="NZ_JABDTL010000001.1"/>
</dbReference>
<keyword evidence="2" id="KW-1185">Reference proteome</keyword>
<dbReference type="Proteomes" id="UP000582837">
    <property type="component" value="Unassembled WGS sequence"/>
</dbReference>
<dbReference type="AlphaFoldDB" id="A0A841H0V2"/>
<evidence type="ECO:0000313" key="1">
    <source>
        <dbReference type="EMBL" id="MBB6071701.1"/>
    </source>
</evidence>
<comment type="caution">
    <text evidence="1">The sequence shown here is derived from an EMBL/GenBank/DDBJ whole genome shotgun (WGS) entry which is preliminary data.</text>
</comment>
<organism evidence="1 2">
    <name type="scientific">Longimicrobium terrae</name>
    <dbReference type="NCBI Taxonomy" id="1639882"/>
    <lineage>
        <taxon>Bacteria</taxon>
        <taxon>Pseudomonadati</taxon>
        <taxon>Gemmatimonadota</taxon>
        <taxon>Longimicrobiia</taxon>
        <taxon>Longimicrobiales</taxon>
        <taxon>Longimicrobiaceae</taxon>
        <taxon>Longimicrobium</taxon>
    </lineage>
</organism>
<dbReference type="EMBL" id="JACHIA010000010">
    <property type="protein sequence ID" value="MBB6071701.1"/>
    <property type="molecule type" value="Genomic_DNA"/>
</dbReference>
<protein>
    <submittedName>
        <fullName evidence="1">Uncharacterized protein</fullName>
    </submittedName>
</protein>
<proteinExistence type="predicted"/>
<accession>A0A841H0V2</accession>
<sequence length="110" mass="11890">MKKLRLDIDSLQVESFDPATSQTPLRGTVDANQILVPSTRRLSECGPCLETAYLSCNRTCFASCNGTCNCPAPSQYVTDCGCPIRTNFCPIGDTRLCPIEDPDLSGGHIC</sequence>
<evidence type="ECO:0000313" key="2">
    <source>
        <dbReference type="Proteomes" id="UP000582837"/>
    </source>
</evidence>